<evidence type="ECO:0000259" key="3">
    <source>
        <dbReference type="PROSITE" id="PS51898"/>
    </source>
</evidence>
<dbReference type="EMBL" id="CP023778">
    <property type="protein sequence ID" value="ATL64925.1"/>
    <property type="molecule type" value="Genomic_DNA"/>
</dbReference>
<dbReference type="PANTHER" id="PTHR30349">
    <property type="entry name" value="PHAGE INTEGRASE-RELATED"/>
    <property type="match status" value="1"/>
</dbReference>
<dbReference type="InterPro" id="IPR013762">
    <property type="entry name" value="Integrase-like_cat_sf"/>
</dbReference>
<keyword evidence="1" id="KW-0233">DNA recombination</keyword>
<gene>
    <name evidence="4" type="ORF">CRH09_00430</name>
</gene>
<dbReference type="AlphaFoldDB" id="A0A291RCA1"/>
<dbReference type="PROSITE" id="PS51898">
    <property type="entry name" value="TYR_RECOMBINASE"/>
    <property type="match status" value="1"/>
</dbReference>
<dbReference type="InterPro" id="IPR050090">
    <property type="entry name" value="Tyrosine_recombinase_XerCD"/>
</dbReference>
<evidence type="ECO:0000313" key="5">
    <source>
        <dbReference type="Proteomes" id="UP000221961"/>
    </source>
</evidence>
<dbReference type="GO" id="GO:0015074">
    <property type="term" value="P:DNA integration"/>
    <property type="evidence" value="ECO:0007669"/>
    <property type="project" value="InterPro"/>
</dbReference>
<feature type="region of interest" description="Disordered" evidence="2">
    <location>
        <begin position="1"/>
        <end position="46"/>
    </location>
</feature>
<evidence type="ECO:0000313" key="4">
    <source>
        <dbReference type="EMBL" id="ATL64925.1"/>
    </source>
</evidence>
<name>A0A291RCA1_9NOCA</name>
<dbReference type="KEGG" id="ntp:CRH09_00430"/>
<evidence type="ECO:0000256" key="1">
    <source>
        <dbReference type="ARBA" id="ARBA00023172"/>
    </source>
</evidence>
<dbReference type="InterPro" id="IPR002104">
    <property type="entry name" value="Integrase_catalytic"/>
</dbReference>
<dbReference type="SUPFAM" id="SSF56349">
    <property type="entry name" value="DNA breaking-rejoining enzymes"/>
    <property type="match status" value="1"/>
</dbReference>
<sequence>MARPRRQEVDIDVRPASECTTKGTGRTGWCARPEGAPKPGGKRDQRHRHFKDLDRANEFARDVRRTREVQQQVGLPPGYTVGDAIDDYLLPYKSQNPRTWRAYTNWLKPPKEKFGHWQVSALRESDVIELRDAQLKSWGVDGVNQMVRHLDNALERLRNLGQAYNAAAMVKSLKKERPRLTLAQMRSSVDSGAYTPEEIARILIAADDIENTNTPGMRPMFWMWMLNLRRGEALGAEWENVLLKRDEAGNEPGLLVNQQWVHNPVTGLHELAKVKSAAGDRLLRLPPLVTTMLGEVREWQIEQHKNGRFPQLPTRVVVKSKGNKAGPAGTTISSTSVYPPWYALLDRAGVRHLKPHACRATIITQMKKRGVDEHAVKAWAGHSVRGDVTEEHYTHLQLVRWAEAAEAWQEIISDILAEFVAKRDKPRKAGRALRLVGA</sequence>
<organism evidence="4 5">
    <name type="scientific">Nocardia terpenica</name>
    <dbReference type="NCBI Taxonomy" id="455432"/>
    <lineage>
        <taxon>Bacteria</taxon>
        <taxon>Bacillati</taxon>
        <taxon>Actinomycetota</taxon>
        <taxon>Actinomycetes</taxon>
        <taxon>Mycobacteriales</taxon>
        <taxon>Nocardiaceae</taxon>
        <taxon>Nocardia</taxon>
    </lineage>
</organism>
<reference evidence="4 5" key="1">
    <citation type="submission" date="2017-10" db="EMBL/GenBank/DDBJ databases">
        <title>Comparative genomics between pathogenic Norcardia.</title>
        <authorList>
            <person name="Zeng L."/>
        </authorList>
    </citation>
    <scope>NUCLEOTIDE SEQUENCE [LARGE SCALE GENOMIC DNA]</scope>
    <source>
        <strain evidence="4 5">NC_YFY_NT001</strain>
    </source>
</reference>
<dbReference type="Proteomes" id="UP000221961">
    <property type="component" value="Chromosome"/>
</dbReference>
<dbReference type="Gene3D" id="1.10.443.10">
    <property type="entry name" value="Intergrase catalytic core"/>
    <property type="match status" value="1"/>
</dbReference>
<dbReference type="InterPro" id="IPR011010">
    <property type="entry name" value="DNA_brk_join_enz"/>
</dbReference>
<protein>
    <recommendedName>
        <fullName evidence="3">Tyr recombinase domain-containing protein</fullName>
    </recommendedName>
</protein>
<dbReference type="GO" id="GO:0003677">
    <property type="term" value="F:DNA binding"/>
    <property type="evidence" value="ECO:0007669"/>
    <property type="project" value="InterPro"/>
</dbReference>
<accession>A0A291RCA1</accession>
<feature type="domain" description="Tyr recombinase" evidence="3">
    <location>
        <begin position="189"/>
        <end position="406"/>
    </location>
</feature>
<dbReference type="PANTHER" id="PTHR30349:SF64">
    <property type="entry name" value="PROPHAGE INTEGRASE INTD-RELATED"/>
    <property type="match status" value="1"/>
</dbReference>
<evidence type="ECO:0000256" key="2">
    <source>
        <dbReference type="SAM" id="MobiDB-lite"/>
    </source>
</evidence>
<dbReference type="GO" id="GO:0006310">
    <property type="term" value="P:DNA recombination"/>
    <property type="evidence" value="ECO:0007669"/>
    <property type="project" value="UniProtKB-KW"/>
</dbReference>
<proteinExistence type="predicted"/>
<feature type="compositionally biased region" description="Basic and acidic residues" evidence="2">
    <location>
        <begin position="1"/>
        <end position="15"/>
    </location>
</feature>